<evidence type="ECO:0000313" key="1">
    <source>
        <dbReference type="EMBL" id="MEM5405378.1"/>
    </source>
</evidence>
<evidence type="ECO:0000313" key="2">
    <source>
        <dbReference type="Proteomes" id="UP001392318"/>
    </source>
</evidence>
<dbReference type="EMBL" id="JAYMRU010000040">
    <property type="protein sequence ID" value="MEM5405378.1"/>
    <property type="molecule type" value="Genomic_DNA"/>
</dbReference>
<sequence>MAASLTYSPSGLSDMPSAIALRVFAVLLALICVGLMSFVAHYTHTPKHQARGPNFTFRPEHVPRWPDATVRIGTVGLLASFLVLTGAYLLIAGV</sequence>
<reference evidence="1" key="1">
    <citation type="submission" date="2024-01" db="EMBL/GenBank/DDBJ databases">
        <title>The diversity of rhizobia nodulating Mimosa spp. in eleven states of Brazil covering several biomes is determined by host plant, location, and edaphic factors.</title>
        <authorList>
            <person name="Rouws L."/>
            <person name="Barauna A."/>
            <person name="Beukes C."/>
            <person name="De Faria S.M."/>
            <person name="Gross E."/>
            <person name="Dos Reis Junior F.B."/>
            <person name="Simon M."/>
            <person name="Maluk M."/>
            <person name="Odee D.W."/>
            <person name="Kenicer G."/>
            <person name="Young J.P.W."/>
            <person name="Reis V.M."/>
            <person name="Zilli J."/>
            <person name="James E.K."/>
        </authorList>
    </citation>
    <scope>NUCLEOTIDE SEQUENCE</scope>
    <source>
        <strain evidence="1">JPY452</strain>
    </source>
</reference>
<organism evidence="1 2">
    <name type="scientific">Paraburkholderia unamae</name>
    <dbReference type="NCBI Taxonomy" id="219649"/>
    <lineage>
        <taxon>Bacteria</taxon>
        <taxon>Pseudomonadati</taxon>
        <taxon>Pseudomonadota</taxon>
        <taxon>Betaproteobacteria</taxon>
        <taxon>Burkholderiales</taxon>
        <taxon>Burkholderiaceae</taxon>
        <taxon>Paraburkholderia</taxon>
    </lineage>
</organism>
<comment type="caution">
    <text evidence="1">The sequence shown here is derived from an EMBL/GenBank/DDBJ whole genome shotgun (WGS) entry which is preliminary data.</text>
</comment>
<accession>A0ACC6RUS3</accession>
<gene>
    <name evidence="1" type="ORF">VSR83_36130</name>
</gene>
<protein>
    <submittedName>
        <fullName evidence="1">Uncharacterized protein</fullName>
    </submittedName>
</protein>
<dbReference type="Proteomes" id="UP001392318">
    <property type="component" value="Unassembled WGS sequence"/>
</dbReference>
<proteinExistence type="predicted"/>
<keyword evidence="2" id="KW-1185">Reference proteome</keyword>
<name>A0ACC6RUS3_9BURK</name>